<evidence type="ECO:0000256" key="5">
    <source>
        <dbReference type="ARBA" id="ARBA00022694"/>
    </source>
</evidence>
<evidence type="ECO:0000256" key="1">
    <source>
        <dbReference type="ARBA" id="ARBA00000402"/>
    </source>
</evidence>
<comment type="similarity">
    <text evidence="3">Belongs to the RNase Z family.</text>
</comment>
<evidence type="ECO:0000256" key="8">
    <source>
        <dbReference type="ARBA" id="ARBA00022759"/>
    </source>
</evidence>
<evidence type="ECO:0000259" key="12">
    <source>
        <dbReference type="SMART" id="SM00849"/>
    </source>
</evidence>
<dbReference type="EMBL" id="MU865344">
    <property type="protein sequence ID" value="KAK4226671.1"/>
    <property type="molecule type" value="Genomic_DNA"/>
</dbReference>
<dbReference type="CDD" id="cd07718">
    <property type="entry name" value="RNaseZ_ELAC1_ELAC2-C-term-like_MBL-fold"/>
    <property type="match status" value="1"/>
</dbReference>
<feature type="region of interest" description="Disordered" evidence="11">
    <location>
        <begin position="987"/>
        <end position="1021"/>
    </location>
</feature>
<dbReference type="PANTHER" id="PTHR12553:SF49">
    <property type="entry name" value="ZINC PHOSPHODIESTERASE ELAC PROTEIN 2"/>
    <property type="match status" value="1"/>
</dbReference>
<dbReference type="SMART" id="SM00849">
    <property type="entry name" value="Lactamase_B"/>
    <property type="match status" value="1"/>
</dbReference>
<evidence type="ECO:0000256" key="4">
    <source>
        <dbReference type="ARBA" id="ARBA00012477"/>
    </source>
</evidence>
<dbReference type="GO" id="GO:0046872">
    <property type="term" value="F:metal ion binding"/>
    <property type="evidence" value="ECO:0007669"/>
    <property type="project" value="UniProtKB-KW"/>
</dbReference>
<accession>A0AAN7BN70</accession>
<dbReference type="AlphaFoldDB" id="A0AAN7BN70"/>
<evidence type="ECO:0000313" key="14">
    <source>
        <dbReference type="Proteomes" id="UP001301958"/>
    </source>
</evidence>
<keyword evidence="7" id="KW-0479">Metal-binding</keyword>
<keyword evidence="6" id="KW-0540">Nuclease</keyword>
<keyword evidence="10" id="KW-0862">Zinc</keyword>
<feature type="compositionally biased region" description="Acidic residues" evidence="11">
    <location>
        <begin position="993"/>
        <end position="1002"/>
    </location>
</feature>
<comment type="cofactor">
    <cofactor evidence="2">
        <name>Zn(2+)</name>
        <dbReference type="ChEBI" id="CHEBI:29105"/>
    </cofactor>
</comment>
<dbReference type="InterPro" id="IPR036866">
    <property type="entry name" value="RibonucZ/Hydroxyglut_hydro"/>
</dbReference>
<dbReference type="GO" id="GO:0005739">
    <property type="term" value="C:mitochondrion"/>
    <property type="evidence" value="ECO:0007669"/>
    <property type="project" value="TreeGrafter"/>
</dbReference>
<dbReference type="InterPro" id="IPR001279">
    <property type="entry name" value="Metallo-B-lactamas"/>
</dbReference>
<dbReference type="GO" id="GO:1990180">
    <property type="term" value="P:mitochondrial tRNA 3'-end processing"/>
    <property type="evidence" value="ECO:0007669"/>
    <property type="project" value="TreeGrafter"/>
</dbReference>
<protein>
    <recommendedName>
        <fullName evidence="4">ribonuclease Z</fullName>
        <ecNumber evidence="4">3.1.26.11</ecNumber>
    </recommendedName>
</protein>
<reference evidence="13" key="2">
    <citation type="submission" date="2023-05" db="EMBL/GenBank/DDBJ databases">
        <authorList>
            <consortium name="Lawrence Berkeley National Laboratory"/>
            <person name="Steindorff A."/>
            <person name="Hensen N."/>
            <person name="Bonometti L."/>
            <person name="Westerberg I."/>
            <person name="Brannstrom I.O."/>
            <person name="Guillou S."/>
            <person name="Cros-Aarteil S."/>
            <person name="Calhoun S."/>
            <person name="Haridas S."/>
            <person name="Kuo A."/>
            <person name="Mondo S."/>
            <person name="Pangilinan J."/>
            <person name="Riley R."/>
            <person name="Labutti K."/>
            <person name="Andreopoulos B."/>
            <person name="Lipzen A."/>
            <person name="Chen C."/>
            <person name="Yanf M."/>
            <person name="Daum C."/>
            <person name="Ng V."/>
            <person name="Clum A."/>
            <person name="Ohm R."/>
            <person name="Martin F."/>
            <person name="Silar P."/>
            <person name="Natvig D."/>
            <person name="Lalanne C."/>
            <person name="Gautier V."/>
            <person name="Ament-Velasquez S.L."/>
            <person name="Kruys A."/>
            <person name="Hutchinson M.I."/>
            <person name="Powell A.J."/>
            <person name="Barry K."/>
            <person name="Miller A.N."/>
            <person name="Grigoriev I.V."/>
            <person name="Debuchy R."/>
            <person name="Gladieux P."/>
            <person name="Thoren M.H."/>
            <person name="Johannesson H."/>
        </authorList>
    </citation>
    <scope>NUCLEOTIDE SEQUENCE</scope>
    <source>
        <strain evidence="13">CBS 990.96</strain>
    </source>
</reference>
<comment type="caution">
    <text evidence="13">The sequence shown here is derived from an EMBL/GenBank/DDBJ whole genome shotgun (WGS) entry which is preliminary data.</text>
</comment>
<gene>
    <name evidence="13" type="ORF">QBC38DRAFT_220594</name>
</gene>
<dbReference type="GO" id="GO:0042781">
    <property type="term" value="F:3'-tRNA processing endoribonuclease activity"/>
    <property type="evidence" value="ECO:0007669"/>
    <property type="project" value="UniProtKB-EC"/>
</dbReference>
<evidence type="ECO:0000256" key="2">
    <source>
        <dbReference type="ARBA" id="ARBA00001947"/>
    </source>
</evidence>
<dbReference type="Pfam" id="PF13691">
    <property type="entry name" value="Lactamase_B_4"/>
    <property type="match status" value="1"/>
</dbReference>
<dbReference type="InterPro" id="IPR027794">
    <property type="entry name" value="tRNase_Z_dom"/>
</dbReference>
<evidence type="ECO:0000256" key="3">
    <source>
        <dbReference type="ARBA" id="ARBA00007823"/>
    </source>
</evidence>
<feature type="compositionally biased region" description="Basic residues" evidence="11">
    <location>
        <begin position="1006"/>
        <end position="1021"/>
    </location>
</feature>
<dbReference type="Proteomes" id="UP001301958">
    <property type="component" value="Unassembled WGS sequence"/>
</dbReference>
<name>A0AAN7BN70_9PEZI</name>
<dbReference type="PANTHER" id="PTHR12553">
    <property type="entry name" value="ZINC PHOSPHODIESTERASE ELAC PROTEIN 2"/>
    <property type="match status" value="1"/>
</dbReference>
<keyword evidence="8" id="KW-0255">Endonuclease</keyword>
<proteinExistence type="inferred from homology"/>
<organism evidence="13 14">
    <name type="scientific">Podospora fimiseda</name>
    <dbReference type="NCBI Taxonomy" id="252190"/>
    <lineage>
        <taxon>Eukaryota</taxon>
        <taxon>Fungi</taxon>
        <taxon>Dikarya</taxon>
        <taxon>Ascomycota</taxon>
        <taxon>Pezizomycotina</taxon>
        <taxon>Sordariomycetes</taxon>
        <taxon>Sordariomycetidae</taxon>
        <taxon>Sordariales</taxon>
        <taxon>Podosporaceae</taxon>
        <taxon>Podospora</taxon>
    </lineage>
</organism>
<evidence type="ECO:0000256" key="11">
    <source>
        <dbReference type="SAM" id="MobiDB-lite"/>
    </source>
</evidence>
<feature type="domain" description="Metallo-beta-lactamase" evidence="12">
    <location>
        <begin position="660"/>
        <end position="868"/>
    </location>
</feature>
<dbReference type="Pfam" id="PF23023">
    <property type="entry name" value="Anti-Pycsar_Apyc1"/>
    <property type="match status" value="1"/>
</dbReference>
<sequence>MNAIKKIRVAQLKAPSPANLLKIKDTRPIISHLSKSPTPREGSRVPHIGPEIKSLFQKLLVWLPKFQLFKTPDDQDRNLLRAALFSPGLANTKISTYPLPRANKSHHNPSMRSHVSIVSAPTADTPGSCLLLHFDARRYLFGHVSEGTQRLMTQRKLPIAKIEHIFLTGTVDWKTTGGLLGMILSLADVTAGQNTAFEEINQQRRKKGKAELTSSAIPALNIHGGKNLMHAIATARRFVFRRGLPLNINEIRSPQGGESPDPAAEREPDFQDEFIRVWNLPLSLGGSPCKKRKLDQDVVMDDGSNEEVDQRVREAVVREMFGSNWSLDTLREMSLKDVQLPCKVFVRDENGHIHPYETEIPKEIHHRPDVRVLVRTAWPATKLERLPMPRQTLDSMCYIVKNNTRRGKFNPVLATSFGVQKTDFKKLTAGESVTGKDGVVVTPEMVLEPPIEGSGFALVDIVHKDLVQSFLDRPEWSNAKIMKNIEAMYWVSTEQLNIETEPRLVEFMNQHSSIKHVMFGEHISPNVLALTCPAAQTIKLNRFDPDRFRLPMFNNEPSAKLDDALKAVSEIGKTGVALQLAPKVQFETANATPVMDTLQPLKELMTRSREIVDLADAARKQIADPAFLAQVQELQKDMPDLETEIIPLGTGSALPSKYRNVSANLIRVPGHGSYIIDCGENTLGQLRRVYGYEGADEVLRDLRAICISHLHADHHLGTASVLARWRKVNSPHKLAIAATSKFHDWLQEYSGVEFLGLENTVKVLLGGPRYVGNTAQVSLHLPSDPDQNSSEHKSEDFGLPIFEGVYVDHCQDALALVLTFPYSGLKIAYSGDCRPSYPFVQLAKGAHLLIHECTFEDELKGDAIAKKHSTLSEALAVGYEMKARRILLTHFSQRYPKLPALPTGEDGMVAVGAVRKEIRQKEKQKRFRNGKAVGKVPKELANIEEGLMDVVDTAVVFAFDGMRVKLGEFKQAEAFIPALRKLLTDEEKVEAGEEKEEAEVEEGEKKGKKEKKEKKKDKEKK</sequence>
<keyword evidence="9" id="KW-0378">Hydrolase</keyword>
<evidence type="ECO:0000313" key="13">
    <source>
        <dbReference type="EMBL" id="KAK4226671.1"/>
    </source>
</evidence>
<evidence type="ECO:0000256" key="10">
    <source>
        <dbReference type="ARBA" id="ARBA00022833"/>
    </source>
</evidence>
<evidence type="ECO:0000256" key="9">
    <source>
        <dbReference type="ARBA" id="ARBA00022801"/>
    </source>
</evidence>
<dbReference type="SUPFAM" id="SSF56281">
    <property type="entry name" value="Metallo-hydrolase/oxidoreductase"/>
    <property type="match status" value="2"/>
</dbReference>
<keyword evidence="14" id="KW-1185">Reference proteome</keyword>
<comment type="catalytic activity">
    <reaction evidence="1">
        <text>Endonucleolytic cleavage of RNA, removing extra 3' nucleotides from tRNA precursor, generating 3' termini of tRNAs. A 3'-hydroxy group is left at the tRNA terminus and a 5'-phosphoryl group is left at the trailer molecule.</text>
        <dbReference type="EC" id="3.1.26.11"/>
    </reaction>
</comment>
<dbReference type="EC" id="3.1.26.11" evidence="4"/>
<evidence type="ECO:0000256" key="6">
    <source>
        <dbReference type="ARBA" id="ARBA00022722"/>
    </source>
</evidence>
<keyword evidence="5" id="KW-0819">tRNA processing</keyword>
<dbReference type="Gene3D" id="3.60.15.10">
    <property type="entry name" value="Ribonuclease Z/Hydroxyacylglutathione hydrolase-like"/>
    <property type="match status" value="2"/>
</dbReference>
<dbReference type="InterPro" id="IPR047151">
    <property type="entry name" value="RNZ2-like"/>
</dbReference>
<evidence type="ECO:0000256" key="7">
    <source>
        <dbReference type="ARBA" id="ARBA00022723"/>
    </source>
</evidence>
<reference evidence="13" key="1">
    <citation type="journal article" date="2023" name="Mol. Phylogenet. Evol.">
        <title>Genome-scale phylogeny and comparative genomics of the fungal order Sordariales.</title>
        <authorList>
            <person name="Hensen N."/>
            <person name="Bonometti L."/>
            <person name="Westerberg I."/>
            <person name="Brannstrom I.O."/>
            <person name="Guillou S."/>
            <person name="Cros-Aarteil S."/>
            <person name="Calhoun S."/>
            <person name="Haridas S."/>
            <person name="Kuo A."/>
            <person name="Mondo S."/>
            <person name="Pangilinan J."/>
            <person name="Riley R."/>
            <person name="LaButti K."/>
            <person name="Andreopoulos B."/>
            <person name="Lipzen A."/>
            <person name="Chen C."/>
            <person name="Yan M."/>
            <person name="Daum C."/>
            <person name="Ng V."/>
            <person name="Clum A."/>
            <person name="Steindorff A."/>
            <person name="Ohm R.A."/>
            <person name="Martin F."/>
            <person name="Silar P."/>
            <person name="Natvig D.O."/>
            <person name="Lalanne C."/>
            <person name="Gautier V."/>
            <person name="Ament-Velasquez S.L."/>
            <person name="Kruys A."/>
            <person name="Hutchinson M.I."/>
            <person name="Powell A.J."/>
            <person name="Barry K."/>
            <person name="Miller A.N."/>
            <person name="Grigoriev I.V."/>
            <person name="Debuchy R."/>
            <person name="Gladieux P."/>
            <person name="Hiltunen Thoren M."/>
            <person name="Johannesson H."/>
        </authorList>
    </citation>
    <scope>NUCLEOTIDE SEQUENCE</scope>
    <source>
        <strain evidence="13">CBS 990.96</strain>
    </source>
</reference>